<proteinExistence type="predicted"/>
<evidence type="ECO:0000313" key="4">
    <source>
        <dbReference type="Proteomes" id="UP000184188"/>
    </source>
</evidence>
<name>A0A1L9SUN9_9EURO</name>
<dbReference type="PANTHER" id="PTHR42678">
    <property type="entry name" value="AMIDASE"/>
    <property type="match status" value="1"/>
</dbReference>
<dbReference type="VEuPathDB" id="FungiDB:ASPZODRAFT_21316"/>
<sequence>MLLQPVLPSCLLLFFTGLAACCSDCSYPSLIEATGEELQKGLEDGCFTSVDLVNAYTARIHEVNSTLHMVLDINPDALEVAKSLDLERGNGKLRGPLHGLPVMIKQTIGTDDKMRTAAGSYALNNAQVSEDATVAALLREQGLIILGKTSLSEWANSRSSNSTNGWNAEGGQTYAAYYPDQDPNGSSSGSAVSSDLGLAFATLGTETSGSLLLPGSVNNVVAIKPTVGLTSRYMVIPVSEHLDTIGPMARTVRDAASLLQVIAAQDLRDNYTLASPFADGFPDYVAACKNASGLQGKRIGIPHNVLDYWSSSSQYTPAIAAFEQAVIEIAAAGATIIDSANFTAYTEYVTSSVPEAVISADFITDLATYLSQLKTNPNELYSLADVRDFTRQFPAEEYPLRNTALWDAALAQGFNNTSPQWWPLYQEMLAMGIEGGVPGALDRDNLDAVILPTAFAPDMPALAGTPAITVPLGAMPDGTPVVVTEGMVEAAPGVPFGISFLGRKWSEEMLIGMAYAFEQRTQARKTLGRYIEPTTEIVDTL</sequence>
<dbReference type="SUPFAM" id="SSF75304">
    <property type="entry name" value="Amidase signature (AS) enzymes"/>
    <property type="match status" value="1"/>
</dbReference>
<dbReference type="OrthoDB" id="566138at2759"/>
<evidence type="ECO:0000256" key="1">
    <source>
        <dbReference type="SAM" id="SignalP"/>
    </source>
</evidence>
<dbReference type="Gene3D" id="3.90.1300.10">
    <property type="entry name" value="Amidase signature (AS) domain"/>
    <property type="match status" value="1"/>
</dbReference>
<dbReference type="EMBL" id="KV878336">
    <property type="protein sequence ID" value="OJJ50797.1"/>
    <property type="molecule type" value="Genomic_DNA"/>
</dbReference>
<dbReference type="InterPro" id="IPR023631">
    <property type="entry name" value="Amidase_dom"/>
</dbReference>
<dbReference type="Pfam" id="PF01425">
    <property type="entry name" value="Amidase"/>
    <property type="match status" value="1"/>
</dbReference>
<reference evidence="4" key="1">
    <citation type="journal article" date="2017" name="Genome Biol.">
        <title>Comparative genomics reveals high biological diversity and specific adaptations in the industrially and medically important fungal genus Aspergillus.</title>
        <authorList>
            <person name="de Vries R.P."/>
            <person name="Riley R."/>
            <person name="Wiebenga A."/>
            <person name="Aguilar-Osorio G."/>
            <person name="Amillis S."/>
            <person name="Uchima C.A."/>
            <person name="Anderluh G."/>
            <person name="Asadollahi M."/>
            <person name="Askin M."/>
            <person name="Barry K."/>
            <person name="Battaglia E."/>
            <person name="Bayram O."/>
            <person name="Benocci T."/>
            <person name="Braus-Stromeyer S.A."/>
            <person name="Caldana C."/>
            <person name="Canovas D."/>
            <person name="Cerqueira G.C."/>
            <person name="Chen F."/>
            <person name="Chen W."/>
            <person name="Choi C."/>
            <person name="Clum A."/>
            <person name="Dos Santos R.A."/>
            <person name="Damasio A.R."/>
            <person name="Diallinas G."/>
            <person name="Emri T."/>
            <person name="Fekete E."/>
            <person name="Flipphi M."/>
            <person name="Freyberg S."/>
            <person name="Gallo A."/>
            <person name="Gournas C."/>
            <person name="Habgood R."/>
            <person name="Hainaut M."/>
            <person name="Harispe M.L."/>
            <person name="Henrissat B."/>
            <person name="Hilden K.S."/>
            <person name="Hope R."/>
            <person name="Hossain A."/>
            <person name="Karabika E."/>
            <person name="Karaffa L."/>
            <person name="Karanyi Z."/>
            <person name="Krasevec N."/>
            <person name="Kuo A."/>
            <person name="Kusch H."/>
            <person name="LaButti K."/>
            <person name="Lagendijk E.L."/>
            <person name="Lapidus A."/>
            <person name="Levasseur A."/>
            <person name="Lindquist E."/>
            <person name="Lipzen A."/>
            <person name="Logrieco A.F."/>
            <person name="MacCabe A."/>
            <person name="Maekelae M.R."/>
            <person name="Malavazi I."/>
            <person name="Melin P."/>
            <person name="Meyer V."/>
            <person name="Mielnichuk N."/>
            <person name="Miskei M."/>
            <person name="Molnar A.P."/>
            <person name="Mule G."/>
            <person name="Ngan C.Y."/>
            <person name="Orejas M."/>
            <person name="Orosz E."/>
            <person name="Ouedraogo J.P."/>
            <person name="Overkamp K.M."/>
            <person name="Park H.-S."/>
            <person name="Perrone G."/>
            <person name="Piumi F."/>
            <person name="Punt P.J."/>
            <person name="Ram A.F."/>
            <person name="Ramon A."/>
            <person name="Rauscher S."/>
            <person name="Record E."/>
            <person name="Riano-Pachon D.M."/>
            <person name="Robert V."/>
            <person name="Roehrig J."/>
            <person name="Ruller R."/>
            <person name="Salamov A."/>
            <person name="Salih N.S."/>
            <person name="Samson R.A."/>
            <person name="Sandor E."/>
            <person name="Sanguinetti M."/>
            <person name="Schuetze T."/>
            <person name="Sepcic K."/>
            <person name="Shelest E."/>
            <person name="Sherlock G."/>
            <person name="Sophianopoulou V."/>
            <person name="Squina F.M."/>
            <person name="Sun H."/>
            <person name="Susca A."/>
            <person name="Todd R.B."/>
            <person name="Tsang A."/>
            <person name="Unkles S.E."/>
            <person name="van de Wiele N."/>
            <person name="van Rossen-Uffink D."/>
            <person name="Oliveira J.V."/>
            <person name="Vesth T.C."/>
            <person name="Visser J."/>
            <person name="Yu J.-H."/>
            <person name="Zhou M."/>
            <person name="Andersen M.R."/>
            <person name="Archer D.B."/>
            <person name="Baker S.E."/>
            <person name="Benoit I."/>
            <person name="Brakhage A.A."/>
            <person name="Braus G.H."/>
            <person name="Fischer R."/>
            <person name="Frisvad J.C."/>
            <person name="Goldman G.H."/>
            <person name="Houbraken J."/>
            <person name="Oakley B."/>
            <person name="Pocsi I."/>
            <person name="Scazzocchio C."/>
            <person name="Seiboth B."/>
            <person name="vanKuyk P.A."/>
            <person name="Wortman J."/>
            <person name="Dyer P.S."/>
            <person name="Grigoriev I.V."/>
        </authorList>
    </citation>
    <scope>NUCLEOTIDE SEQUENCE [LARGE SCALE GENOMIC DNA]</scope>
    <source>
        <strain evidence="4">CBS 506.65</strain>
    </source>
</reference>
<keyword evidence="1" id="KW-0732">Signal</keyword>
<feature type="signal peptide" evidence="1">
    <location>
        <begin position="1"/>
        <end position="21"/>
    </location>
</feature>
<dbReference type="AlphaFoldDB" id="A0A1L9SUN9"/>
<keyword evidence="4" id="KW-1185">Reference proteome</keyword>
<evidence type="ECO:0000313" key="3">
    <source>
        <dbReference type="EMBL" id="OJJ50797.1"/>
    </source>
</evidence>
<feature type="chain" id="PRO_5012205690" description="Amidase domain-containing protein" evidence="1">
    <location>
        <begin position="22"/>
        <end position="541"/>
    </location>
</feature>
<accession>A0A1L9SUN9</accession>
<dbReference type="STRING" id="1073090.A0A1L9SUN9"/>
<gene>
    <name evidence="3" type="ORF">ASPZODRAFT_21316</name>
</gene>
<organism evidence="3 4">
    <name type="scientific">Penicilliopsis zonata CBS 506.65</name>
    <dbReference type="NCBI Taxonomy" id="1073090"/>
    <lineage>
        <taxon>Eukaryota</taxon>
        <taxon>Fungi</taxon>
        <taxon>Dikarya</taxon>
        <taxon>Ascomycota</taxon>
        <taxon>Pezizomycotina</taxon>
        <taxon>Eurotiomycetes</taxon>
        <taxon>Eurotiomycetidae</taxon>
        <taxon>Eurotiales</taxon>
        <taxon>Aspergillaceae</taxon>
        <taxon>Penicilliopsis</taxon>
    </lineage>
</organism>
<dbReference type="RefSeq" id="XP_022585307.1">
    <property type="nucleotide sequence ID" value="XM_022727845.1"/>
</dbReference>
<evidence type="ECO:0000259" key="2">
    <source>
        <dbReference type="Pfam" id="PF01425"/>
    </source>
</evidence>
<dbReference type="GeneID" id="34614309"/>
<dbReference type="PANTHER" id="PTHR42678:SF34">
    <property type="entry name" value="OS04G0183300 PROTEIN"/>
    <property type="match status" value="1"/>
</dbReference>
<dbReference type="Proteomes" id="UP000184188">
    <property type="component" value="Unassembled WGS sequence"/>
</dbReference>
<feature type="domain" description="Amidase" evidence="2">
    <location>
        <begin position="51"/>
        <end position="457"/>
    </location>
</feature>
<protein>
    <recommendedName>
        <fullName evidence="2">Amidase domain-containing protein</fullName>
    </recommendedName>
</protein>
<dbReference type="InterPro" id="IPR036928">
    <property type="entry name" value="AS_sf"/>
</dbReference>